<gene>
    <name evidence="1" type="ORF">Enr17x_58140</name>
</gene>
<sequence>MATNTTEQLTGADEDYGYLFGCDGLLSLKQAAKKLGVHVNSIRRFCEDGRLRGGKLPVAEGEDNSKGKRVVCTRSVRNLIERAQD</sequence>
<dbReference type="KEGG" id="gfm:Enr17x_58140"/>
<dbReference type="AlphaFoldDB" id="A0A518IKX0"/>
<evidence type="ECO:0000313" key="2">
    <source>
        <dbReference type="Proteomes" id="UP000318313"/>
    </source>
</evidence>
<evidence type="ECO:0000313" key="1">
    <source>
        <dbReference type="EMBL" id="QDV53733.1"/>
    </source>
</evidence>
<keyword evidence="2" id="KW-1185">Reference proteome</keyword>
<accession>A0A518IKX0</accession>
<organism evidence="1 2">
    <name type="scientific">Gimesia fumaroli</name>
    <dbReference type="NCBI Taxonomy" id="2527976"/>
    <lineage>
        <taxon>Bacteria</taxon>
        <taxon>Pseudomonadati</taxon>
        <taxon>Planctomycetota</taxon>
        <taxon>Planctomycetia</taxon>
        <taxon>Planctomycetales</taxon>
        <taxon>Planctomycetaceae</taxon>
        <taxon>Gimesia</taxon>
    </lineage>
</organism>
<dbReference type="Proteomes" id="UP000318313">
    <property type="component" value="Chromosome"/>
</dbReference>
<reference evidence="1 2" key="1">
    <citation type="submission" date="2019-03" db="EMBL/GenBank/DDBJ databases">
        <title>Deep-cultivation of Planctomycetes and their phenomic and genomic characterization uncovers novel biology.</title>
        <authorList>
            <person name="Wiegand S."/>
            <person name="Jogler M."/>
            <person name="Boedeker C."/>
            <person name="Pinto D."/>
            <person name="Vollmers J."/>
            <person name="Rivas-Marin E."/>
            <person name="Kohn T."/>
            <person name="Peeters S.H."/>
            <person name="Heuer A."/>
            <person name="Rast P."/>
            <person name="Oberbeckmann S."/>
            <person name="Bunk B."/>
            <person name="Jeske O."/>
            <person name="Meyerdierks A."/>
            <person name="Storesund J.E."/>
            <person name="Kallscheuer N."/>
            <person name="Luecker S."/>
            <person name="Lage O.M."/>
            <person name="Pohl T."/>
            <person name="Merkel B.J."/>
            <person name="Hornburger P."/>
            <person name="Mueller R.-W."/>
            <person name="Bruemmer F."/>
            <person name="Labrenz M."/>
            <person name="Spormann A.M."/>
            <person name="Op den Camp H."/>
            <person name="Overmann J."/>
            <person name="Amann R."/>
            <person name="Jetten M.S.M."/>
            <person name="Mascher T."/>
            <person name="Medema M.H."/>
            <person name="Devos D.P."/>
            <person name="Kaster A.-K."/>
            <person name="Ovreas L."/>
            <person name="Rohde M."/>
            <person name="Galperin M.Y."/>
            <person name="Jogler C."/>
        </authorList>
    </citation>
    <scope>NUCLEOTIDE SEQUENCE [LARGE SCALE GENOMIC DNA]</scope>
    <source>
        <strain evidence="1 2">Enr17</strain>
    </source>
</reference>
<proteinExistence type="predicted"/>
<dbReference type="RefSeq" id="WP_145313453.1">
    <property type="nucleotide sequence ID" value="NZ_CP037452.1"/>
</dbReference>
<dbReference type="OrthoDB" id="283424at2"/>
<protein>
    <submittedName>
        <fullName evidence="1">Uncharacterized protein</fullName>
    </submittedName>
</protein>
<dbReference type="EMBL" id="CP037452">
    <property type="protein sequence ID" value="QDV53733.1"/>
    <property type="molecule type" value="Genomic_DNA"/>
</dbReference>
<name>A0A518IKX0_9PLAN</name>